<evidence type="ECO:0000313" key="2">
    <source>
        <dbReference type="Proteomes" id="UP000716906"/>
    </source>
</evidence>
<organism evidence="1 2">
    <name type="scientific">Faecalicatena fissicatena</name>
    <dbReference type="NCBI Taxonomy" id="290055"/>
    <lineage>
        <taxon>Bacteria</taxon>
        <taxon>Bacillati</taxon>
        <taxon>Bacillota</taxon>
        <taxon>Clostridia</taxon>
        <taxon>Lachnospirales</taxon>
        <taxon>Lachnospiraceae</taxon>
        <taxon>Faecalicatena</taxon>
    </lineage>
</organism>
<reference evidence="1 2" key="1">
    <citation type="journal article" date="2021" name="Sci. Rep.">
        <title>The distribution of antibiotic resistance genes in chicken gut microbiota commensals.</title>
        <authorList>
            <person name="Juricova H."/>
            <person name="Matiasovicova J."/>
            <person name="Kubasova T."/>
            <person name="Cejkova D."/>
            <person name="Rychlik I."/>
        </authorList>
    </citation>
    <scope>NUCLEOTIDE SEQUENCE [LARGE SCALE GENOMIC DNA]</scope>
    <source>
        <strain evidence="1 2">An773</strain>
    </source>
</reference>
<evidence type="ECO:0008006" key="3">
    <source>
        <dbReference type="Google" id="ProtNLM"/>
    </source>
</evidence>
<keyword evidence="2" id="KW-1185">Reference proteome</keyword>
<protein>
    <recommendedName>
        <fullName evidence="3">Activator of Hsp90 ATPase homolog 1-like protein</fullName>
    </recommendedName>
</protein>
<proteinExistence type="predicted"/>
<evidence type="ECO:0000313" key="1">
    <source>
        <dbReference type="EMBL" id="MBM6738224.1"/>
    </source>
</evidence>
<sequence>MIILTLDTKKCMSSLLLSEAFDQFSFIEGEITTFGKFTMDGYLQKDFFEEPPRQTYALWRDLRPYCFSLIKGKRTPLGFRFIFSLSGEDILALLEEHSLDFTPQEIQGLFLNFRFDGTRLTCTTGVSVSKFTLDKSLEQTWDKWAQTFFAGLHIPFESEL</sequence>
<dbReference type="EMBL" id="JACLYY010000007">
    <property type="protein sequence ID" value="MBM6738224.1"/>
    <property type="molecule type" value="Genomic_DNA"/>
</dbReference>
<dbReference type="Proteomes" id="UP000716906">
    <property type="component" value="Unassembled WGS sequence"/>
</dbReference>
<dbReference type="InterPro" id="IPR043779">
    <property type="entry name" value="DUF5721"/>
</dbReference>
<comment type="caution">
    <text evidence="1">The sequence shown here is derived from an EMBL/GenBank/DDBJ whole genome shotgun (WGS) entry which is preliminary data.</text>
</comment>
<dbReference type="RefSeq" id="WP_033126403.1">
    <property type="nucleotide sequence ID" value="NZ_JACLYY010000007.1"/>
</dbReference>
<gene>
    <name evidence="1" type="ORF">H7U36_08955</name>
</gene>
<accession>A0ABS2E994</accession>
<name>A0ABS2E994_9FIRM</name>
<dbReference type="Pfam" id="PF18988">
    <property type="entry name" value="DUF5721"/>
    <property type="match status" value="1"/>
</dbReference>